<organism evidence="9 10">
    <name type="scientific">Phaedon cochleariae</name>
    <name type="common">Mustard beetle</name>
    <dbReference type="NCBI Taxonomy" id="80249"/>
    <lineage>
        <taxon>Eukaryota</taxon>
        <taxon>Metazoa</taxon>
        <taxon>Ecdysozoa</taxon>
        <taxon>Arthropoda</taxon>
        <taxon>Hexapoda</taxon>
        <taxon>Insecta</taxon>
        <taxon>Pterygota</taxon>
        <taxon>Neoptera</taxon>
        <taxon>Endopterygota</taxon>
        <taxon>Coleoptera</taxon>
        <taxon>Polyphaga</taxon>
        <taxon>Cucujiformia</taxon>
        <taxon>Chrysomeloidea</taxon>
        <taxon>Chrysomelidae</taxon>
        <taxon>Chrysomelinae</taxon>
        <taxon>Chrysomelini</taxon>
        <taxon>Phaedon</taxon>
    </lineage>
</organism>
<feature type="compositionally biased region" description="Low complexity" evidence="7">
    <location>
        <begin position="185"/>
        <end position="208"/>
    </location>
</feature>
<dbReference type="Pfam" id="PF12444">
    <property type="entry name" value="Sox_N"/>
    <property type="match status" value="1"/>
</dbReference>
<evidence type="ECO:0000256" key="3">
    <source>
        <dbReference type="ARBA" id="ARBA00023125"/>
    </source>
</evidence>
<dbReference type="PANTHER" id="PTHR45803:SF5">
    <property type="entry name" value="SOX100B"/>
    <property type="match status" value="1"/>
</dbReference>
<keyword evidence="3 6" id="KW-0238">DNA-binding</keyword>
<reference evidence="9" key="2">
    <citation type="submission" date="2022-10" db="EMBL/GenBank/DDBJ databases">
        <authorList>
            <consortium name="ENA_rothamsted_submissions"/>
            <consortium name="culmorum"/>
            <person name="King R."/>
        </authorList>
    </citation>
    <scope>NUCLEOTIDE SEQUENCE</scope>
</reference>
<dbReference type="InterPro" id="IPR009071">
    <property type="entry name" value="HMG_box_dom"/>
</dbReference>
<proteinExistence type="predicted"/>
<keyword evidence="10" id="KW-1185">Reference proteome</keyword>
<feature type="domain" description="HMG box" evidence="8">
    <location>
        <begin position="79"/>
        <end position="147"/>
    </location>
</feature>
<dbReference type="PROSITE" id="PS50118">
    <property type="entry name" value="HMG_BOX_2"/>
    <property type="match status" value="1"/>
</dbReference>
<dbReference type="Pfam" id="PF00505">
    <property type="entry name" value="HMG_box"/>
    <property type="match status" value="1"/>
</dbReference>
<evidence type="ECO:0000256" key="7">
    <source>
        <dbReference type="SAM" id="MobiDB-lite"/>
    </source>
</evidence>
<feature type="compositionally biased region" description="Polar residues" evidence="7">
    <location>
        <begin position="167"/>
        <end position="179"/>
    </location>
</feature>
<keyword evidence="5 6" id="KW-0539">Nucleus</keyword>
<name>A0A9P0DT38_PHACE</name>
<dbReference type="CDD" id="cd22031">
    <property type="entry name" value="HMG-box_SoxE"/>
    <property type="match status" value="1"/>
</dbReference>
<evidence type="ECO:0000256" key="6">
    <source>
        <dbReference type="PROSITE-ProRule" id="PRU00267"/>
    </source>
</evidence>
<sequence length="374" mass="42524">MMSSSLGSSTSVPISAVGSVSALQDQKTLVSNSEGSLEDPQELEKSEINDAVTKVLQGYDWTLVPIASKAASDKRKLHVKRPMNAFMVWAQAARRKLADQYPQLHNAELSKTLGKLWRVLSDNDKKPFIEEAERLRVIHKREHPDYKYQPRRRKQNKGSDSIHHQHQLPQGQNVTFSRSMKQEEPSCSPRSHSSTSPSTCSSQPNSPQIPSHQILRPCDQHNLDLDSYHRIPEIDNTYLPDECLDSSDLDQYFPSEVQYQTYQQMYLKRGQDEEETNNNYKHKKISNESLEENISLGRYHEMQSRPDRYLQPTSSGVYSYSPSASSYYSSSSHQYSPSYQYLPQRPPVFNASSTVGNFAAVEGGNNEAWGHYSA</sequence>
<dbReference type="GO" id="GO:0005634">
    <property type="term" value="C:nucleus"/>
    <property type="evidence" value="ECO:0007669"/>
    <property type="project" value="UniProtKB-SubCell"/>
</dbReference>
<reference evidence="9" key="1">
    <citation type="submission" date="2022-01" db="EMBL/GenBank/DDBJ databases">
        <authorList>
            <person name="King R."/>
        </authorList>
    </citation>
    <scope>NUCLEOTIDE SEQUENCE</scope>
</reference>
<accession>A0A9P0DT38</accession>
<dbReference type="InterPro" id="IPR036910">
    <property type="entry name" value="HMG_box_dom_sf"/>
</dbReference>
<keyword evidence="4" id="KW-0804">Transcription</keyword>
<dbReference type="PANTHER" id="PTHR45803">
    <property type="entry name" value="SOX100B"/>
    <property type="match status" value="1"/>
</dbReference>
<feature type="DNA-binding region" description="HMG box" evidence="6">
    <location>
        <begin position="79"/>
        <end position="147"/>
    </location>
</feature>
<evidence type="ECO:0000259" key="8">
    <source>
        <dbReference type="PROSITE" id="PS50118"/>
    </source>
</evidence>
<feature type="region of interest" description="Disordered" evidence="7">
    <location>
        <begin position="141"/>
        <end position="213"/>
    </location>
</feature>
<evidence type="ECO:0000256" key="5">
    <source>
        <dbReference type="ARBA" id="ARBA00023242"/>
    </source>
</evidence>
<evidence type="ECO:0000256" key="1">
    <source>
        <dbReference type="ARBA" id="ARBA00004123"/>
    </source>
</evidence>
<evidence type="ECO:0000313" key="9">
    <source>
        <dbReference type="EMBL" id="CAH1179660.1"/>
    </source>
</evidence>
<keyword evidence="2" id="KW-0805">Transcription regulation</keyword>
<dbReference type="FunFam" id="1.10.30.10:FF:000004">
    <property type="entry name" value="Transcription factor SOX-10"/>
    <property type="match status" value="1"/>
</dbReference>
<protein>
    <recommendedName>
        <fullName evidence="8">HMG box domain-containing protein</fullName>
    </recommendedName>
</protein>
<comment type="subcellular location">
    <subcellularLocation>
        <location evidence="1">Nucleus</location>
    </subcellularLocation>
</comment>
<dbReference type="SUPFAM" id="SSF47095">
    <property type="entry name" value="HMG-box"/>
    <property type="match status" value="1"/>
</dbReference>
<dbReference type="Proteomes" id="UP001153737">
    <property type="component" value="Chromosome 8"/>
</dbReference>
<dbReference type="InterPro" id="IPR050917">
    <property type="entry name" value="SOX_TF"/>
</dbReference>
<gene>
    <name evidence="9" type="ORF">PHAECO_LOCUS11553</name>
</gene>
<evidence type="ECO:0000256" key="2">
    <source>
        <dbReference type="ARBA" id="ARBA00023015"/>
    </source>
</evidence>
<evidence type="ECO:0000313" key="10">
    <source>
        <dbReference type="Proteomes" id="UP001153737"/>
    </source>
</evidence>
<dbReference type="Gene3D" id="1.10.30.10">
    <property type="entry name" value="High mobility group box domain"/>
    <property type="match status" value="1"/>
</dbReference>
<dbReference type="EMBL" id="OU896714">
    <property type="protein sequence ID" value="CAH1179660.1"/>
    <property type="molecule type" value="Genomic_DNA"/>
</dbReference>
<dbReference type="InterPro" id="IPR022151">
    <property type="entry name" value="Sox_N"/>
</dbReference>
<dbReference type="SMART" id="SM00398">
    <property type="entry name" value="HMG"/>
    <property type="match status" value="1"/>
</dbReference>
<dbReference type="GO" id="GO:0000978">
    <property type="term" value="F:RNA polymerase II cis-regulatory region sequence-specific DNA binding"/>
    <property type="evidence" value="ECO:0007669"/>
    <property type="project" value="TreeGrafter"/>
</dbReference>
<evidence type="ECO:0000256" key="4">
    <source>
        <dbReference type="ARBA" id="ARBA00023163"/>
    </source>
</evidence>
<dbReference type="GO" id="GO:0000981">
    <property type="term" value="F:DNA-binding transcription factor activity, RNA polymerase II-specific"/>
    <property type="evidence" value="ECO:0007669"/>
    <property type="project" value="TreeGrafter"/>
</dbReference>
<dbReference type="AlphaFoldDB" id="A0A9P0DT38"/>